<organism evidence="1 2">
    <name type="scientific">Halorussus limi</name>
    <dbReference type="NCBI Taxonomy" id="2938695"/>
    <lineage>
        <taxon>Archaea</taxon>
        <taxon>Methanobacteriati</taxon>
        <taxon>Methanobacteriota</taxon>
        <taxon>Stenosarchaea group</taxon>
        <taxon>Halobacteria</taxon>
        <taxon>Halobacteriales</taxon>
        <taxon>Haladaptataceae</taxon>
        <taxon>Halorussus</taxon>
    </lineage>
</organism>
<reference evidence="1 2" key="1">
    <citation type="submission" date="2022-04" db="EMBL/GenBank/DDBJ databases">
        <title>Diverse halophilic archaea isolated from saline environments.</title>
        <authorList>
            <person name="Cui H.-L."/>
        </authorList>
    </citation>
    <scope>NUCLEOTIDE SEQUENCE [LARGE SCALE GENOMIC DNA]</scope>
    <source>
        <strain evidence="1 2">XZYJT49</strain>
    </source>
</reference>
<keyword evidence="2" id="KW-1185">Reference proteome</keyword>
<proteinExistence type="predicted"/>
<gene>
    <name evidence="1" type="ORF">M0R89_07480</name>
</gene>
<dbReference type="RefSeq" id="WP_248651927.1">
    <property type="nucleotide sequence ID" value="NZ_CP096659.1"/>
</dbReference>
<dbReference type="AlphaFoldDB" id="A0A8U0HXS6"/>
<accession>A0A8U0HXS6</accession>
<evidence type="ECO:0000313" key="1">
    <source>
        <dbReference type="EMBL" id="UPV75890.1"/>
    </source>
</evidence>
<dbReference type="Proteomes" id="UP000830729">
    <property type="component" value="Chromosome"/>
</dbReference>
<dbReference type="GeneID" id="72185029"/>
<name>A0A8U0HXS6_9EURY</name>
<evidence type="ECO:0000313" key="2">
    <source>
        <dbReference type="Proteomes" id="UP000830729"/>
    </source>
</evidence>
<dbReference type="EMBL" id="CP096659">
    <property type="protein sequence ID" value="UPV75890.1"/>
    <property type="molecule type" value="Genomic_DNA"/>
</dbReference>
<protein>
    <submittedName>
        <fullName evidence="1">Uncharacterized protein</fullName>
    </submittedName>
</protein>
<dbReference type="KEGG" id="halx:M0R89_07480"/>
<sequence length="108" mass="12156">MSADRTRAGRGLETRTFRVGPERTVAYGPAASGREEWALRFTADSGERVAVRLDEDAMYALWTEVHNVPWPRDETERGDLRREVAARAERADAETLRQVLDVLGGDQL</sequence>